<organism evidence="7 8">
    <name type="scientific">Ligilactobacillus saerimneri</name>
    <dbReference type="NCBI Taxonomy" id="228229"/>
    <lineage>
        <taxon>Bacteria</taxon>
        <taxon>Bacillati</taxon>
        <taxon>Bacillota</taxon>
        <taxon>Bacilli</taxon>
        <taxon>Lactobacillales</taxon>
        <taxon>Lactobacillaceae</taxon>
        <taxon>Ligilactobacillus</taxon>
    </lineage>
</organism>
<evidence type="ECO:0000256" key="2">
    <source>
        <dbReference type="ARBA" id="ARBA00023015"/>
    </source>
</evidence>
<evidence type="ECO:0000256" key="1">
    <source>
        <dbReference type="ARBA" id="ARBA00010466"/>
    </source>
</evidence>
<dbReference type="Gene3D" id="1.10.10.10">
    <property type="entry name" value="Winged helix-like DNA-binding domain superfamily/Winged helix DNA-binding domain"/>
    <property type="match status" value="1"/>
</dbReference>
<keyword evidence="4" id="KW-0804">Transcription</keyword>
<dbReference type="Pfam" id="PF21715">
    <property type="entry name" value="CggR_N"/>
    <property type="match status" value="1"/>
</dbReference>
<dbReference type="Proteomes" id="UP000510886">
    <property type="component" value="Chromosome"/>
</dbReference>
<keyword evidence="3" id="KW-0238">DNA-binding</keyword>
<protein>
    <submittedName>
        <fullName evidence="7">SorC family transcriptional regulator</fullName>
    </submittedName>
</protein>
<keyword evidence="2" id="KW-0805">Transcription regulation</keyword>
<dbReference type="InterPro" id="IPR007324">
    <property type="entry name" value="Sugar-bd_dom_put"/>
</dbReference>
<dbReference type="GO" id="GO:0003677">
    <property type="term" value="F:DNA binding"/>
    <property type="evidence" value="ECO:0007669"/>
    <property type="project" value="UniProtKB-KW"/>
</dbReference>
<dbReference type="SUPFAM" id="SSF46785">
    <property type="entry name" value="Winged helix' DNA-binding domain"/>
    <property type="match status" value="1"/>
</dbReference>
<evidence type="ECO:0000259" key="6">
    <source>
        <dbReference type="Pfam" id="PF21715"/>
    </source>
</evidence>
<accession>A0A7H9EIH4</accession>
<sequence length="341" mass="37397">MNQDLKWVKAIAPDMVDVIEQRFNVLRNIDWSAPIGRRTLAQSLDISERVLRTETDFLRKQDLITSTRSGMVLTAKGKETVRGLAPLIEQLSGMQQLERQLCRKLGLRQCYVVPGDSDLQFQVVDAMGKVLNNKLKDLLPVGTNAIAVMGGSTMAEVAKQLTADLSVDRQLTFVPARGGVGERIDIQANNISAQMALRTNSLHRALYVPEHVSEDTYRPLLAEPSVRQVVDLIRHSNAAIHSIGEAVKMAERRAMPPEVIAQLQAEHAVGEAFGYFFNEEGAIVHRIPRIGLQLEDLATMDCVVAVAGGASKAKAITAYVKIAPPQTCLITDEGAARMILN</sequence>
<dbReference type="AlphaFoldDB" id="A0A7H9EIH4"/>
<dbReference type="InterPro" id="IPR037171">
    <property type="entry name" value="NagB/RpiA_transferase-like"/>
</dbReference>
<comment type="similarity">
    <text evidence="1">Belongs to the SorC transcriptional regulatory family.</text>
</comment>
<dbReference type="EMBL" id="CP047418">
    <property type="protein sequence ID" value="QLL77510.1"/>
    <property type="molecule type" value="Genomic_DNA"/>
</dbReference>
<proteinExistence type="inferred from homology"/>
<name>A0A7H9EIH4_9LACO</name>
<dbReference type="InterPro" id="IPR036390">
    <property type="entry name" value="WH_DNA-bd_sf"/>
</dbReference>
<feature type="domain" description="Sugar-binding" evidence="5">
    <location>
        <begin position="91"/>
        <end position="341"/>
    </location>
</feature>
<evidence type="ECO:0000313" key="7">
    <source>
        <dbReference type="EMBL" id="QLL77510.1"/>
    </source>
</evidence>
<dbReference type="PANTHER" id="PTHR34294">
    <property type="entry name" value="TRANSCRIPTIONAL REGULATOR-RELATED"/>
    <property type="match status" value="1"/>
</dbReference>
<dbReference type="Pfam" id="PF04198">
    <property type="entry name" value="Sugar-bind"/>
    <property type="match status" value="1"/>
</dbReference>
<dbReference type="SUPFAM" id="SSF100950">
    <property type="entry name" value="NagB/RpiA/CoA transferase-like"/>
    <property type="match status" value="1"/>
</dbReference>
<evidence type="ECO:0000256" key="4">
    <source>
        <dbReference type="ARBA" id="ARBA00023163"/>
    </source>
</evidence>
<gene>
    <name evidence="7" type="ORF">GTO87_02070</name>
</gene>
<dbReference type="InterPro" id="IPR048715">
    <property type="entry name" value="CggR_N"/>
</dbReference>
<evidence type="ECO:0000259" key="5">
    <source>
        <dbReference type="Pfam" id="PF04198"/>
    </source>
</evidence>
<dbReference type="PANTHER" id="PTHR34294:SF5">
    <property type="entry name" value="CENTRAL GLYCOLYTIC GENES REGULATOR"/>
    <property type="match status" value="1"/>
</dbReference>
<dbReference type="KEGG" id="lsw:GTO87_02070"/>
<reference evidence="7 8" key="1">
    <citation type="submission" date="2020-01" db="EMBL/GenBank/DDBJ databases">
        <title>Complete and circular genome sequences of six lactobacillus isolates from horses.</title>
        <authorList>
            <person name="Hassan H.M."/>
        </authorList>
    </citation>
    <scope>NUCLEOTIDE SEQUENCE [LARGE SCALE GENOMIC DNA]</scope>
    <source>
        <strain evidence="7 8">1A</strain>
    </source>
</reference>
<dbReference type="GO" id="GO:0030246">
    <property type="term" value="F:carbohydrate binding"/>
    <property type="evidence" value="ECO:0007669"/>
    <property type="project" value="InterPro"/>
</dbReference>
<dbReference type="Gene3D" id="3.40.50.1360">
    <property type="match status" value="1"/>
</dbReference>
<dbReference type="RefSeq" id="WP_180849347.1">
    <property type="nucleotide sequence ID" value="NZ_CP047418.1"/>
</dbReference>
<feature type="domain" description="CggR N-terminal DNA binding" evidence="6">
    <location>
        <begin position="18"/>
        <end position="87"/>
    </location>
</feature>
<evidence type="ECO:0000256" key="3">
    <source>
        <dbReference type="ARBA" id="ARBA00023125"/>
    </source>
</evidence>
<dbReference type="InterPro" id="IPR036388">
    <property type="entry name" value="WH-like_DNA-bd_sf"/>
</dbReference>
<evidence type="ECO:0000313" key="8">
    <source>
        <dbReference type="Proteomes" id="UP000510886"/>
    </source>
</evidence>
<dbReference type="InterPro" id="IPR051054">
    <property type="entry name" value="SorC_transcr_regulators"/>
</dbReference>